<dbReference type="PROSITE" id="PS51755">
    <property type="entry name" value="OMPR_PHOB"/>
    <property type="match status" value="1"/>
</dbReference>
<dbReference type="SUPFAM" id="SSF48452">
    <property type="entry name" value="TPR-like"/>
    <property type="match status" value="2"/>
</dbReference>
<reference evidence="6" key="1">
    <citation type="journal article" date="2019" name="Int. J. Syst. Evol. Microbiol.">
        <title>The Global Catalogue of Microorganisms (GCM) 10K type strain sequencing project: providing services to taxonomists for standard genome sequencing and annotation.</title>
        <authorList>
            <consortium name="The Broad Institute Genomics Platform"/>
            <consortium name="The Broad Institute Genome Sequencing Center for Infectious Disease"/>
            <person name="Wu L."/>
            <person name="Ma J."/>
        </authorList>
    </citation>
    <scope>NUCLEOTIDE SEQUENCE [LARGE SCALE GENOMIC DNA]</scope>
    <source>
        <strain evidence="6">JCM 17326</strain>
    </source>
</reference>
<keyword evidence="2 3" id="KW-0238">DNA-binding</keyword>
<evidence type="ECO:0000256" key="3">
    <source>
        <dbReference type="PROSITE-ProRule" id="PRU01091"/>
    </source>
</evidence>
<comment type="similarity">
    <text evidence="1">Belongs to the AfsR/DnrI/RedD regulatory family.</text>
</comment>
<dbReference type="Proteomes" id="UP001500630">
    <property type="component" value="Unassembled WGS sequence"/>
</dbReference>
<keyword evidence="6" id="KW-1185">Reference proteome</keyword>
<proteinExistence type="inferred from homology"/>
<dbReference type="InterPro" id="IPR036388">
    <property type="entry name" value="WH-like_DNA-bd_sf"/>
</dbReference>
<dbReference type="InterPro" id="IPR058852">
    <property type="entry name" value="HTH_77"/>
</dbReference>
<organism evidence="5 6">
    <name type="scientific">Nonomuraea rosea</name>
    <dbReference type="NCBI Taxonomy" id="638574"/>
    <lineage>
        <taxon>Bacteria</taxon>
        <taxon>Bacillati</taxon>
        <taxon>Actinomycetota</taxon>
        <taxon>Actinomycetes</taxon>
        <taxon>Streptosporangiales</taxon>
        <taxon>Streptosporangiaceae</taxon>
        <taxon>Nonomuraea</taxon>
    </lineage>
</organism>
<comment type="caution">
    <text evidence="5">The sequence shown here is derived from an EMBL/GenBank/DDBJ whole genome shotgun (WGS) entry which is preliminary data.</text>
</comment>
<dbReference type="SUPFAM" id="SSF46894">
    <property type="entry name" value="C-terminal effector domain of the bipartite response regulators"/>
    <property type="match status" value="1"/>
</dbReference>
<accession>A0ABP6ZSF7</accession>
<dbReference type="Gene3D" id="1.25.40.10">
    <property type="entry name" value="Tetratricopeptide repeat domain"/>
    <property type="match status" value="2"/>
</dbReference>
<evidence type="ECO:0000259" key="4">
    <source>
        <dbReference type="PROSITE" id="PS51755"/>
    </source>
</evidence>
<evidence type="ECO:0000313" key="5">
    <source>
        <dbReference type="EMBL" id="GAA3618605.1"/>
    </source>
</evidence>
<evidence type="ECO:0000313" key="6">
    <source>
        <dbReference type="Proteomes" id="UP001500630"/>
    </source>
</evidence>
<feature type="DNA-binding region" description="OmpR/PhoB-type" evidence="3">
    <location>
        <begin position="1"/>
        <end position="72"/>
    </location>
</feature>
<dbReference type="EMBL" id="BAABDQ010000058">
    <property type="protein sequence ID" value="GAA3618605.1"/>
    <property type="molecule type" value="Genomic_DNA"/>
</dbReference>
<dbReference type="SMART" id="SM00862">
    <property type="entry name" value="Trans_reg_C"/>
    <property type="match status" value="1"/>
</dbReference>
<dbReference type="PRINTS" id="PR00364">
    <property type="entry name" value="DISEASERSIST"/>
</dbReference>
<sequence length="1029" mass="112805">MEVPGVRLRALLAALALEPGRIVTRARLVDWIWGQRPPADEVNALQALVSRLRRVLPDGVIEAESGGYRLAVAPDAVDVHRFERLVGQARAAEPAERADLLRSALALWRGSAMAGIAQQDSDAFDTAVARLDELYVNALGDRVDADIRLGRGSELVSELTELVATYPLREGFVAALMRALAEAGRGNEALTLYQRTRERLAEELGADPSAELSALHTALLRGELGERAESRRTNLRAELTSFVGEDDDISAVADLAIKHRLVTLTGPGGSGKTRLATETARTMLAELPDGAWLVELASTPGGELAQAALTAIGLRDQALLGNARDGDPADRLITAIRERTILLILDNCEHVIEPAAALADRLLGECRRLRILATSREPLGITGEVLWQMEPLALPAQGAEPAEIRSAPAVRLLRDRADLVRKDIGSDADTLSAMARICRALDGMPLAIELAAARLRSMSIDQLAHRLDDRFRLLTSGSRTVLPRHKTLRAVVDWSWDLLTEAERGVLRRLSVFSGGASLEAAEQVCGDEASPGEHVFDVLTALIEKSLLLADDDGTPRYRMLNTIREYAAQRLAEAGETEQARRAHLAYFTELAETADPHLRRAEQLEWLATLKIEHDNISTALRGAIADGWAQEAMRLVGAVGWYWFLSGHKAEGTELSIAAASLPGEASDEVRAMAYAIVSMLVTSWPGRDQYEAREWILQAHRYVQRTTSRHPVLGFVGPLERMLEEPTESLPAFEPLIAGDDPWVRAQARLTRGRLRLTLGRDETDVDTDTGIALNEFRTLGDRWGISLALTFLADRLSMRGEFARACEHYEEAVAALTEVGGTEDAVGLRTRQAQLYWLLGDERSSTAAMADAQRYAGGMTWPDVLAELAYAKAQLARWRGEPDEAYRHLATVQAMLGDAEPSSMVRARTMDLQGYLTEDLEKSREYRAEALRMAVETTYPPLIAEVLIGIADLALRQGQYEQAARLLAASDGVRGTTDRSLPDVPRITADTRDRLGETTFTEATREGQQRDWRELADITLASG</sequence>
<dbReference type="Gene3D" id="1.10.10.10">
    <property type="entry name" value="Winged helix-like DNA-binding domain superfamily/Winged helix DNA-binding domain"/>
    <property type="match status" value="1"/>
</dbReference>
<dbReference type="PANTHER" id="PTHR47691:SF3">
    <property type="entry name" value="HTH-TYPE TRANSCRIPTIONAL REGULATOR RV0890C-RELATED"/>
    <property type="match status" value="1"/>
</dbReference>
<dbReference type="InterPro" id="IPR005158">
    <property type="entry name" value="BTAD"/>
</dbReference>
<dbReference type="Pfam" id="PF00486">
    <property type="entry name" value="Trans_reg_C"/>
    <property type="match status" value="1"/>
</dbReference>
<dbReference type="Pfam" id="PF25872">
    <property type="entry name" value="HTH_77"/>
    <property type="match status" value="1"/>
</dbReference>
<dbReference type="InterPro" id="IPR027417">
    <property type="entry name" value="P-loop_NTPase"/>
</dbReference>
<dbReference type="PANTHER" id="PTHR47691">
    <property type="entry name" value="REGULATOR-RELATED"/>
    <property type="match status" value="1"/>
</dbReference>
<dbReference type="CDD" id="cd15831">
    <property type="entry name" value="BTAD"/>
    <property type="match status" value="1"/>
</dbReference>
<evidence type="ECO:0000256" key="1">
    <source>
        <dbReference type="ARBA" id="ARBA00005820"/>
    </source>
</evidence>
<gene>
    <name evidence="5" type="ORF">GCM10022419_125140</name>
</gene>
<protein>
    <submittedName>
        <fullName evidence="5">BTAD domain-containing putative transcriptional regulator</fullName>
    </submittedName>
</protein>
<dbReference type="Pfam" id="PF03704">
    <property type="entry name" value="BTAD"/>
    <property type="match status" value="1"/>
</dbReference>
<dbReference type="SMART" id="SM01043">
    <property type="entry name" value="BTAD"/>
    <property type="match status" value="1"/>
</dbReference>
<dbReference type="InterPro" id="IPR011990">
    <property type="entry name" value="TPR-like_helical_dom_sf"/>
</dbReference>
<name>A0ABP6ZSF7_9ACTN</name>
<dbReference type="InterPro" id="IPR016032">
    <property type="entry name" value="Sig_transdc_resp-reg_C-effctor"/>
</dbReference>
<dbReference type="SUPFAM" id="SSF52540">
    <property type="entry name" value="P-loop containing nucleoside triphosphate hydrolases"/>
    <property type="match status" value="1"/>
</dbReference>
<dbReference type="InterPro" id="IPR001867">
    <property type="entry name" value="OmpR/PhoB-type_DNA-bd"/>
</dbReference>
<feature type="domain" description="OmpR/PhoB-type" evidence="4">
    <location>
        <begin position="1"/>
        <end position="72"/>
    </location>
</feature>
<evidence type="ECO:0000256" key="2">
    <source>
        <dbReference type="ARBA" id="ARBA00023125"/>
    </source>
</evidence>